<proteinExistence type="predicted"/>
<sequence>MGSHDNPAVSLALRSYSGQVELHDHDFHQLVLPQSGSMDIEVDGRAGKVDWSQGVVIPAGARHAFLAQKANTFLVLDVPATTFGGPKNLDVPATTFGGPKNLDLSTRLQADKRFFPIGPEIRHLLDYASRSAPLLTSSPQVAESWSTLLLSSLTLPPGIIPEHGQFTLARALAYIESHLDSRLSATEIARVAGTSERQLYVLFARHLNSTPFAHIATLRLNRAIDLLCETALSITEIAHRVGYADQSALTHALKKNRDLTPATVRRSSRVR</sequence>
<dbReference type="EMBL" id="PCQE01000045">
    <property type="protein sequence ID" value="PRB96516.1"/>
    <property type="molecule type" value="Genomic_DNA"/>
</dbReference>
<evidence type="ECO:0000256" key="3">
    <source>
        <dbReference type="ARBA" id="ARBA00023163"/>
    </source>
</evidence>
<dbReference type="PANTHER" id="PTHR46796">
    <property type="entry name" value="HTH-TYPE TRANSCRIPTIONAL ACTIVATOR RHAS-RELATED"/>
    <property type="match status" value="1"/>
</dbReference>
<evidence type="ECO:0000256" key="2">
    <source>
        <dbReference type="ARBA" id="ARBA00023125"/>
    </source>
</evidence>
<comment type="function">
    <text evidence="4">Regulatory protein of the TOL plasmid xyl operons. XylS activates the xylXYZLTEGFJQKIH operon required for the degradation of toluene, m-xylene and p-xylene.</text>
</comment>
<keyword evidence="2" id="KW-0238">DNA-binding</keyword>
<dbReference type="SMART" id="SM00342">
    <property type="entry name" value="HTH_ARAC"/>
    <property type="match status" value="1"/>
</dbReference>
<organism evidence="6 7">
    <name type="scientific">Pseudomonas cedrina</name>
    <dbReference type="NCBI Taxonomy" id="651740"/>
    <lineage>
        <taxon>Bacteria</taxon>
        <taxon>Pseudomonadati</taxon>
        <taxon>Pseudomonadota</taxon>
        <taxon>Gammaproteobacteria</taxon>
        <taxon>Pseudomonadales</taxon>
        <taxon>Pseudomonadaceae</taxon>
        <taxon>Pseudomonas</taxon>
    </lineage>
</organism>
<dbReference type="PANTHER" id="PTHR46796:SF10">
    <property type="entry name" value="TRANSCRIPTIONAL ACTIVATOR FEAR"/>
    <property type="match status" value="1"/>
</dbReference>
<dbReference type="Pfam" id="PF12833">
    <property type="entry name" value="HTH_18"/>
    <property type="match status" value="1"/>
</dbReference>
<dbReference type="Gene3D" id="2.60.120.10">
    <property type="entry name" value="Jelly Rolls"/>
    <property type="match status" value="1"/>
</dbReference>
<keyword evidence="3" id="KW-0804">Transcription</keyword>
<protein>
    <submittedName>
        <fullName evidence="6">AraC family transcriptional regulator</fullName>
    </submittedName>
</protein>
<evidence type="ECO:0000256" key="4">
    <source>
        <dbReference type="ARBA" id="ARBA00037345"/>
    </source>
</evidence>
<dbReference type="PROSITE" id="PS01124">
    <property type="entry name" value="HTH_ARAC_FAMILY_2"/>
    <property type="match status" value="1"/>
</dbReference>
<dbReference type="SUPFAM" id="SSF51182">
    <property type="entry name" value="RmlC-like cupins"/>
    <property type="match status" value="1"/>
</dbReference>
<keyword evidence="1" id="KW-0805">Transcription regulation</keyword>
<dbReference type="InterPro" id="IPR018060">
    <property type="entry name" value="HTH_AraC"/>
</dbReference>
<dbReference type="GO" id="GO:0003700">
    <property type="term" value="F:DNA-binding transcription factor activity"/>
    <property type="evidence" value="ECO:0007669"/>
    <property type="project" value="InterPro"/>
</dbReference>
<reference evidence="6 7" key="1">
    <citation type="submission" date="2017-09" db="EMBL/GenBank/DDBJ databases">
        <title>Genomic, metabolic, and phenotypic characteristics of bacterial isolates from the natural microbiome of the model nematode Caenorhabditis elegans.</title>
        <authorList>
            <person name="Zimmermann J."/>
            <person name="Obeng N."/>
            <person name="Yang W."/>
            <person name="Obeng O."/>
            <person name="Kissoyan K."/>
            <person name="Pees B."/>
            <person name="Dirksen P."/>
            <person name="Hoppner M."/>
            <person name="Franke A."/>
            <person name="Rosenstiel P."/>
            <person name="Leippe M."/>
            <person name="Dierking K."/>
            <person name="Kaleta C."/>
            <person name="Schulenburg H."/>
        </authorList>
    </citation>
    <scope>NUCLEOTIDE SEQUENCE [LARGE SCALE GENOMIC DNA]</scope>
    <source>
        <strain evidence="6 7">MYb184</strain>
    </source>
</reference>
<dbReference type="InterPro" id="IPR011051">
    <property type="entry name" value="RmlC_Cupin_sf"/>
</dbReference>
<name>A0A2S9DEL3_PSECE</name>
<dbReference type="AlphaFoldDB" id="A0A2S9DEL3"/>
<evidence type="ECO:0000259" key="5">
    <source>
        <dbReference type="PROSITE" id="PS01124"/>
    </source>
</evidence>
<evidence type="ECO:0000256" key="1">
    <source>
        <dbReference type="ARBA" id="ARBA00023015"/>
    </source>
</evidence>
<dbReference type="Proteomes" id="UP000239458">
    <property type="component" value="Unassembled WGS sequence"/>
</dbReference>
<comment type="caution">
    <text evidence="6">The sequence shown here is derived from an EMBL/GenBank/DDBJ whole genome shotgun (WGS) entry which is preliminary data.</text>
</comment>
<feature type="domain" description="HTH araC/xylS-type" evidence="5">
    <location>
        <begin position="169"/>
        <end position="267"/>
    </location>
</feature>
<dbReference type="SUPFAM" id="SSF46689">
    <property type="entry name" value="Homeodomain-like"/>
    <property type="match status" value="2"/>
</dbReference>
<evidence type="ECO:0000313" key="6">
    <source>
        <dbReference type="EMBL" id="PRB96516.1"/>
    </source>
</evidence>
<dbReference type="InterPro" id="IPR014710">
    <property type="entry name" value="RmlC-like_jellyroll"/>
</dbReference>
<dbReference type="Gene3D" id="1.10.10.60">
    <property type="entry name" value="Homeodomain-like"/>
    <property type="match status" value="1"/>
</dbReference>
<gene>
    <name evidence="6" type="ORF">CQ006_21425</name>
</gene>
<accession>A0A2S9DEL3</accession>
<dbReference type="InterPro" id="IPR050204">
    <property type="entry name" value="AraC_XylS_family_regulators"/>
</dbReference>
<dbReference type="GO" id="GO:0043565">
    <property type="term" value="F:sequence-specific DNA binding"/>
    <property type="evidence" value="ECO:0007669"/>
    <property type="project" value="InterPro"/>
</dbReference>
<dbReference type="RefSeq" id="WP_105225430.1">
    <property type="nucleotide sequence ID" value="NZ_PCQE01000045.1"/>
</dbReference>
<evidence type="ECO:0000313" key="7">
    <source>
        <dbReference type="Proteomes" id="UP000239458"/>
    </source>
</evidence>
<dbReference type="InterPro" id="IPR009057">
    <property type="entry name" value="Homeodomain-like_sf"/>
</dbReference>